<evidence type="ECO:0000256" key="1">
    <source>
        <dbReference type="SAM" id="Phobius"/>
    </source>
</evidence>
<feature type="transmembrane region" description="Helical" evidence="1">
    <location>
        <begin position="71"/>
        <end position="89"/>
    </location>
</feature>
<name>A0A9X8H801_APHAT</name>
<comment type="caution">
    <text evidence="2">The sequence shown here is derived from an EMBL/GenBank/DDBJ whole genome shotgun (WGS) entry which is preliminary data.</text>
</comment>
<keyword evidence="1" id="KW-0472">Membrane</keyword>
<evidence type="ECO:0000313" key="3">
    <source>
        <dbReference type="Proteomes" id="UP000275652"/>
    </source>
</evidence>
<feature type="transmembrane region" description="Helical" evidence="1">
    <location>
        <begin position="35"/>
        <end position="59"/>
    </location>
</feature>
<accession>A0A9X8H801</accession>
<dbReference type="EMBL" id="QUTI01029573">
    <property type="protein sequence ID" value="RLO04061.1"/>
    <property type="molecule type" value="Genomic_DNA"/>
</dbReference>
<feature type="transmembrane region" description="Helical" evidence="1">
    <location>
        <begin position="171"/>
        <end position="198"/>
    </location>
</feature>
<feature type="transmembrane region" description="Helical" evidence="1">
    <location>
        <begin position="313"/>
        <end position="334"/>
    </location>
</feature>
<feature type="non-terminal residue" evidence="2">
    <location>
        <position position="1"/>
    </location>
</feature>
<dbReference type="InterPro" id="IPR036259">
    <property type="entry name" value="MFS_trans_sf"/>
</dbReference>
<gene>
    <name evidence="2" type="ORF">DYB28_007162</name>
</gene>
<keyword evidence="1" id="KW-1133">Transmembrane helix</keyword>
<dbReference type="SUPFAM" id="SSF103473">
    <property type="entry name" value="MFS general substrate transporter"/>
    <property type="match status" value="1"/>
</dbReference>
<protein>
    <submittedName>
        <fullName evidence="2">Uncharacterized protein</fullName>
    </submittedName>
</protein>
<feature type="transmembrane region" description="Helical" evidence="1">
    <location>
        <begin position="346"/>
        <end position="366"/>
    </location>
</feature>
<keyword evidence="1" id="KW-0812">Transmembrane</keyword>
<dbReference type="Proteomes" id="UP000275652">
    <property type="component" value="Unassembled WGS sequence"/>
</dbReference>
<feature type="transmembrane region" description="Helical" evidence="1">
    <location>
        <begin position="210"/>
        <end position="231"/>
    </location>
</feature>
<reference evidence="2 3" key="1">
    <citation type="journal article" date="2018" name="J. Invertebr. Pathol.">
        <title>New genotyping method for the causative agent of crayfish plague (Aphanomyces astaci) based on whole genome data.</title>
        <authorList>
            <person name="Minardi D."/>
            <person name="Studholme D.J."/>
            <person name="van der Giezen M."/>
            <person name="Pretto T."/>
            <person name="Oidtmann B."/>
        </authorList>
    </citation>
    <scope>NUCLEOTIDE SEQUENCE [LARGE SCALE GENOMIC DNA]</scope>
    <source>
        <strain evidence="2 3">KB13</strain>
    </source>
</reference>
<evidence type="ECO:0000313" key="2">
    <source>
        <dbReference type="EMBL" id="RLO04061.1"/>
    </source>
</evidence>
<feature type="transmembrane region" description="Helical" evidence="1">
    <location>
        <begin position="243"/>
        <end position="262"/>
    </location>
</feature>
<proteinExistence type="predicted"/>
<organism evidence="2 3">
    <name type="scientific">Aphanomyces astaci</name>
    <name type="common">Crayfish plague agent</name>
    <dbReference type="NCBI Taxonomy" id="112090"/>
    <lineage>
        <taxon>Eukaryota</taxon>
        <taxon>Sar</taxon>
        <taxon>Stramenopiles</taxon>
        <taxon>Oomycota</taxon>
        <taxon>Saprolegniomycetes</taxon>
        <taxon>Saprolegniales</taxon>
        <taxon>Verrucalvaceae</taxon>
        <taxon>Aphanomyces</taxon>
    </lineage>
</organism>
<feature type="transmembrane region" description="Helical" evidence="1">
    <location>
        <begin position="271"/>
        <end position="293"/>
    </location>
</feature>
<sequence>NVTINKCAAWTTAGNEATTRRVVNSLNGAFAVGTVLVRVGIPCSFHVLTCFFVQGPILGIIQRQAKLELEYLFIMVGSLTLLAAFFIYLTDCPYPSGEESASLLGYDASSSLSQTRLYTYPIHSCIRFEEDLRSVPPVLPSPISGSVFLHVKHDLGAANLNPDSYDPEANFIVLLVMIIATLFYGIQMGLAAFLFQYLEFVMALGYGANLHSICCSIMCVFWLALALSYSLFTSCLFEHMKSLGWLFFLNVLCVVTMAGVIFGQNLFGPDYVVAALTFHLVLFAVFISPLFTATIQGLTNVVNPDLLARVSSLLVFGCFCGEAFIPVLMGFFMGDYSGSGFGAGTIVYITFALTITMMTTTGWFWYSVVTKQQVVDGVGAAAPSPAKPLK</sequence>
<dbReference type="AlphaFoldDB" id="A0A9X8H801"/>